<protein>
    <recommendedName>
        <fullName evidence="2">HAT C-terminal dimerisation domain-containing protein</fullName>
    </recommendedName>
</protein>
<dbReference type="Pfam" id="PF05699">
    <property type="entry name" value="Dimer_Tnp_hAT"/>
    <property type="match status" value="1"/>
</dbReference>
<proteinExistence type="predicted"/>
<accession>A0AAD7WRC3</accession>
<dbReference type="PANTHER" id="PTHR45749">
    <property type="match status" value="1"/>
</dbReference>
<dbReference type="Proteomes" id="UP001221898">
    <property type="component" value="Unassembled WGS sequence"/>
</dbReference>
<evidence type="ECO:0000313" key="4">
    <source>
        <dbReference type="Proteomes" id="UP001221898"/>
    </source>
</evidence>
<comment type="caution">
    <text evidence="3">The sequence shown here is derived from an EMBL/GenBank/DDBJ whole genome shotgun (WGS) entry which is preliminary data.</text>
</comment>
<feature type="compositionally biased region" description="Low complexity" evidence="1">
    <location>
        <begin position="80"/>
        <end position="91"/>
    </location>
</feature>
<name>A0AAD7WRC3_9TELE</name>
<gene>
    <name evidence="3" type="ORF">AAFF_G00299960</name>
</gene>
<evidence type="ECO:0000313" key="3">
    <source>
        <dbReference type="EMBL" id="KAJ8406422.1"/>
    </source>
</evidence>
<feature type="domain" description="HAT C-terminal dimerisation" evidence="2">
    <location>
        <begin position="216"/>
        <end position="279"/>
    </location>
</feature>
<evidence type="ECO:0000256" key="1">
    <source>
        <dbReference type="SAM" id="MobiDB-lite"/>
    </source>
</evidence>
<sequence>MSGERKRHFDMPAAAPPAPSSPTSSTSSTDTQGTAPPARTSDDLPSTPLSEASAAPPAPTSPTSSTSSTDIQHATPPARPSSTTSISSTDTQVRESIKAAPIDPTDWPALSDKRWTILNSHVNITLKSWSDTRWESRINSVEAVRYQAAEVRAALLEERFQALDEVQGNFGVLINFPDLPDDELTKQCETLSNTLSCGGQSDLDGKELPLEMQSFPHLPKAKMTTLELLAFLQEKKLKEVYPNMWVALRIAVTIPVTVAAAERSFSSLKLIKTYLRSTMG</sequence>
<dbReference type="AlphaFoldDB" id="A0AAD7WRC3"/>
<organism evidence="3 4">
    <name type="scientific">Aldrovandia affinis</name>
    <dbReference type="NCBI Taxonomy" id="143900"/>
    <lineage>
        <taxon>Eukaryota</taxon>
        <taxon>Metazoa</taxon>
        <taxon>Chordata</taxon>
        <taxon>Craniata</taxon>
        <taxon>Vertebrata</taxon>
        <taxon>Euteleostomi</taxon>
        <taxon>Actinopterygii</taxon>
        <taxon>Neopterygii</taxon>
        <taxon>Teleostei</taxon>
        <taxon>Notacanthiformes</taxon>
        <taxon>Halosauridae</taxon>
        <taxon>Aldrovandia</taxon>
    </lineage>
</organism>
<reference evidence="3" key="1">
    <citation type="journal article" date="2023" name="Science">
        <title>Genome structures resolve the early diversification of teleost fishes.</title>
        <authorList>
            <person name="Parey E."/>
            <person name="Louis A."/>
            <person name="Montfort J."/>
            <person name="Bouchez O."/>
            <person name="Roques C."/>
            <person name="Iampietro C."/>
            <person name="Lluch J."/>
            <person name="Castinel A."/>
            <person name="Donnadieu C."/>
            <person name="Desvignes T."/>
            <person name="Floi Bucao C."/>
            <person name="Jouanno E."/>
            <person name="Wen M."/>
            <person name="Mejri S."/>
            <person name="Dirks R."/>
            <person name="Jansen H."/>
            <person name="Henkel C."/>
            <person name="Chen W.J."/>
            <person name="Zahm M."/>
            <person name="Cabau C."/>
            <person name="Klopp C."/>
            <person name="Thompson A.W."/>
            <person name="Robinson-Rechavi M."/>
            <person name="Braasch I."/>
            <person name="Lecointre G."/>
            <person name="Bobe J."/>
            <person name="Postlethwait J.H."/>
            <person name="Berthelot C."/>
            <person name="Roest Crollius H."/>
            <person name="Guiguen Y."/>
        </authorList>
    </citation>
    <scope>NUCLEOTIDE SEQUENCE</scope>
    <source>
        <strain evidence="3">NC1722</strain>
    </source>
</reference>
<feature type="compositionally biased region" description="Low complexity" evidence="1">
    <location>
        <begin position="45"/>
        <end position="69"/>
    </location>
</feature>
<dbReference type="EMBL" id="JAINUG010000043">
    <property type="protein sequence ID" value="KAJ8406422.1"/>
    <property type="molecule type" value="Genomic_DNA"/>
</dbReference>
<feature type="region of interest" description="Disordered" evidence="1">
    <location>
        <begin position="1"/>
        <end position="105"/>
    </location>
</feature>
<evidence type="ECO:0000259" key="2">
    <source>
        <dbReference type="Pfam" id="PF05699"/>
    </source>
</evidence>
<dbReference type="PANTHER" id="PTHR45749:SF35">
    <property type="entry name" value="AC-LIKE TRANSPOSASE-RELATED"/>
    <property type="match status" value="1"/>
</dbReference>
<dbReference type="InterPro" id="IPR008906">
    <property type="entry name" value="HATC_C_dom"/>
</dbReference>
<dbReference type="GO" id="GO:0046983">
    <property type="term" value="F:protein dimerization activity"/>
    <property type="evidence" value="ECO:0007669"/>
    <property type="project" value="InterPro"/>
</dbReference>
<keyword evidence="4" id="KW-1185">Reference proteome</keyword>